<keyword evidence="2" id="KW-1185">Reference proteome</keyword>
<dbReference type="Proteomes" id="UP000037510">
    <property type="component" value="Unassembled WGS sequence"/>
</dbReference>
<feature type="non-terminal residue" evidence="1">
    <location>
        <position position="134"/>
    </location>
</feature>
<organism evidence="1 2">
    <name type="scientific">Operophtera brumata</name>
    <name type="common">Winter moth</name>
    <name type="synonym">Phalaena brumata</name>
    <dbReference type="NCBI Taxonomy" id="104452"/>
    <lineage>
        <taxon>Eukaryota</taxon>
        <taxon>Metazoa</taxon>
        <taxon>Ecdysozoa</taxon>
        <taxon>Arthropoda</taxon>
        <taxon>Hexapoda</taxon>
        <taxon>Insecta</taxon>
        <taxon>Pterygota</taxon>
        <taxon>Neoptera</taxon>
        <taxon>Endopterygota</taxon>
        <taxon>Lepidoptera</taxon>
        <taxon>Glossata</taxon>
        <taxon>Ditrysia</taxon>
        <taxon>Geometroidea</taxon>
        <taxon>Geometridae</taxon>
        <taxon>Larentiinae</taxon>
        <taxon>Operophtera</taxon>
    </lineage>
</organism>
<name>A0A0L7L4B3_OPEBR</name>
<evidence type="ECO:0000313" key="2">
    <source>
        <dbReference type="Proteomes" id="UP000037510"/>
    </source>
</evidence>
<dbReference type="AlphaFoldDB" id="A0A0L7L4B3"/>
<comment type="caution">
    <text evidence="1">The sequence shown here is derived from an EMBL/GenBank/DDBJ whole genome shotgun (WGS) entry which is preliminary data.</text>
</comment>
<gene>
    <name evidence="1" type="ORF">OBRU01_16384</name>
</gene>
<evidence type="ECO:0000313" key="1">
    <source>
        <dbReference type="EMBL" id="KOB70146.1"/>
    </source>
</evidence>
<protein>
    <submittedName>
        <fullName evidence="1">Uncharacterized protein</fullName>
    </submittedName>
</protein>
<proteinExistence type="predicted"/>
<reference evidence="1 2" key="1">
    <citation type="journal article" date="2015" name="Genome Biol. Evol.">
        <title>The genome of winter moth (Operophtera brumata) provides a genomic perspective on sexual dimorphism and phenology.</title>
        <authorList>
            <person name="Derks M.F."/>
            <person name="Smit S."/>
            <person name="Salis L."/>
            <person name="Schijlen E."/>
            <person name="Bossers A."/>
            <person name="Mateman C."/>
            <person name="Pijl A.S."/>
            <person name="de Ridder D."/>
            <person name="Groenen M.A."/>
            <person name="Visser M.E."/>
            <person name="Megens H.J."/>
        </authorList>
    </citation>
    <scope>NUCLEOTIDE SEQUENCE [LARGE SCALE GENOMIC DNA]</scope>
    <source>
        <strain evidence="1">WM2013NL</strain>
        <tissue evidence="1">Head and thorax</tissue>
    </source>
</reference>
<dbReference type="EMBL" id="JTDY01003105">
    <property type="protein sequence ID" value="KOB70146.1"/>
    <property type="molecule type" value="Genomic_DNA"/>
</dbReference>
<accession>A0A0L7L4B3</accession>
<feature type="non-terminal residue" evidence="1">
    <location>
        <position position="1"/>
    </location>
</feature>
<sequence>MIKSTAILMLKQSVPDVLVEIPLRPISIDWRGDENLMMHQACMIPGWHFFNRGFLLQRHLRAQVMNIVKKDPWCEALVIKMFNDEDIDWRNLETSVYEDPTTEYDYIPEMYDKLQQIKWFIKDTTERLNLHISN</sequence>